<dbReference type="InterPro" id="IPR012878">
    <property type="entry name" value="Beta-AFase-like_GH127_cat"/>
</dbReference>
<dbReference type="CDD" id="cd18828">
    <property type="entry name" value="GH43_BT3675-like"/>
    <property type="match status" value="1"/>
</dbReference>
<proteinExistence type="inferred from homology"/>
<keyword evidence="2" id="KW-0378">Hydrolase</keyword>
<comment type="similarity">
    <text evidence="1">Belongs to the glycosyl hydrolase 43 family.</text>
</comment>
<name>A0A1I1DXD3_9SPHI</name>
<feature type="site" description="Important for catalytic activity, responsible for pKa modulation of the active site Glu and correct orientation of both the proton donor and substrate" evidence="4">
    <location>
        <position position="461"/>
    </location>
</feature>
<dbReference type="InterPro" id="IPR023296">
    <property type="entry name" value="Glyco_hydro_beta-prop_sf"/>
</dbReference>
<dbReference type="InterPro" id="IPR008928">
    <property type="entry name" value="6-hairpin_glycosidase_sf"/>
</dbReference>
<accession>A0A1I1DXD3</accession>
<dbReference type="Pfam" id="PF20736">
    <property type="entry name" value="Glyco_hydro127M"/>
    <property type="match status" value="1"/>
</dbReference>
<feature type="domain" description="Non-reducing end beta-L-arabinofuranosidase-like GH127 middle" evidence="8">
    <location>
        <begin position="1040"/>
        <end position="1135"/>
    </location>
</feature>
<dbReference type="Proteomes" id="UP000199577">
    <property type="component" value="Unassembled WGS sequence"/>
</dbReference>
<dbReference type="EMBL" id="FOLL01000001">
    <property type="protein sequence ID" value="SFB79719.1"/>
    <property type="molecule type" value="Genomic_DNA"/>
</dbReference>
<evidence type="ECO:0000256" key="4">
    <source>
        <dbReference type="PIRSR" id="PIRSR606710-2"/>
    </source>
</evidence>
<dbReference type="PANTHER" id="PTHR31151">
    <property type="entry name" value="PROLINE-TRNA LIGASE (DUF1680)"/>
    <property type="match status" value="1"/>
</dbReference>
<dbReference type="InterPro" id="IPR046544">
    <property type="entry name" value="GH146_SB_dom"/>
</dbReference>
<feature type="domain" description="Glycoside hydrolase GH146 substrate-binding" evidence="7">
    <location>
        <begin position="1271"/>
        <end position="1402"/>
    </location>
</feature>
<dbReference type="CDD" id="cd02795">
    <property type="entry name" value="CBM6-CBM35-CBM36_like"/>
    <property type="match status" value="1"/>
</dbReference>
<dbReference type="RefSeq" id="WP_211657483.1">
    <property type="nucleotide sequence ID" value="NZ_FOLL01000001.1"/>
</dbReference>
<feature type="domain" description="DUF4986" evidence="6">
    <location>
        <begin position="1164"/>
        <end position="1246"/>
    </location>
</feature>
<dbReference type="STRING" id="623281.SAMN05421747_101172"/>
<dbReference type="GO" id="GO:0005975">
    <property type="term" value="P:carbohydrate metabolic process"/>
    <property type="evidence" value="ECO:0007669"/>
    <property type="project" value="InterPro"/>
</dbReference>
<evidence type="ECO:0000259" key="8">
    <source>
        <dbReference type="Pfam" id="PF20736"/>
    </source>
</evidence>
<keyword evidence="10" id="KW-1185">Reference proteome</keyword>
<dbReference type="PANTHER" id="PTHR31151:SF0">
    <property type="entry name" value="PROLINE-TRNA LIGASE (DUF1680)"/>
    <property type="match status" value="1"/>
</dbReference>
<evidence type="ECO:0000313" key="10">
    <source>
        <dbReference type="Proteomes" id="UP000199577"/>
    </source>
</evidence>
<protein>
    <submittedName>
        <fullName evidence="9">DUF1680 family protein</fullName>
    </submittedName>
</protein>
<dbReference type="InterPro" id="IPR049046">
    <property type="entry name" value="Beta-AFase-like_GH127_middle"/>
</dbReference>
<dbReference type="Pfam" id="PF16375">
    <property type="entry name" value="DUF4986"/>
    <property type="match status" value="1"/>
</dbReference>
<keyword evidence="3" id="KW-0326">Glycosidase</keyword>
<dbReference type="InterPro" id="IPR032275">
    <property type="entry name" value="DUF4986"/>
</dbReference>
<dbReference type="Pfam" id="PF20620">
    <property type="entry name" value="DUF6805"/>
    <property type="match status" value="1"/>
</dbReference>
<reference evidence="10" key="1">
    <citation type="submission" date="2016-10" db="EMBL/GenBank/DDBJ databases">
        <authorList>
            <person name="Varghese N."/>
            <person name="Submissions S."/>
        </authorList>
    </citation>
    <scope>NUCLEOTIDE SEQUENCE [LARGE SCALE GENOMIC DNA]</scope>
    <source>
        <strain evidence="10">DSM 22900</strain>
    </source>
</reference>
<evidence type="ECO:0000259" key="7">
    <source>
        <dbReference type="Pfam" id="PF20620"/>
    </source>
</evidence>
<evidence type="ECO:0000259" key="6">
    <source>
        <dbReference type="Pfam" id="PF16375"/>
    </source>
</evidence>
<evidence type="ECO:0000313" key="9">
    <source>
        <dbReference type="EMBL" id="SFB79719.1"/>
    </source>
</evidence>
<dbReference type="CDD" id="cd08983">
    <property type="entry name" value="GH43_Bt3655-like"/>
    <property type="match status" value="1"/>
</dbReference>
<gene>
    <name evidence="9" type="ORF">SAMN05421747_101172</name>
</gene>
<evidence type="ECO:0000256" key="3">
    <source>
        <dbReference type="ARBA" id="ARBA00023295"/>
    </source>
</evidence>
<evidence type="ECO:0000259" key="5">
    <source>
        <dbReference type="Pfam" id="PF07944"/>
    </source>
</evidence>
<dbReference type="Gene3D" id="2.115.10.20">
    <property type="entry name" value="Glycosyl hydrolase domain, family 43"/>
    <property type="match status" value="2"/>
</dbReference>
<dbReference type="SUPFAM" id="SSF75005">
    <property type="entry name" value="Arabinanase/levansucrase/invertase"/>
    <property type="match status" value="2"/>
</dbReference>
<organism evidence="9 10">
    <name type="scientific">Parapedobacter composti</name>
    <dbReference type="NCBI Taxonomy" id="623281"/>
    <lineage>
        <taxon>Bacteria</taxon>
        <taxon>Pseudomonadati</taxon>
        <taxon>Bacteroidota</taxon>
        <taxon>Sphingobacteriia</taxon>
        <taxon>Sphingobacteriales</taxon>
        <taxon>Sphingobacteriaceae</taxon>
        <taxon>Parapedobacter</taxon>
    </lineage>
</organism>
<dbReference type="SUPFAM" id="SSF48208">
    <property type="entry name" value="Six-hairpin glycosidases"/>
    <property type="match status" value="1"/>
</dbReference>
<dbReference type="Pfam" id="PF04616">
    <property type="entry name" value="Glyco_hydro_43"/>
    <property type="match status" value="2"/>
</dbReference>
<evidence type="ECO:0000256" key="2">
    <source>
        <dbReference type="ARBA" id="ARBA00022801"/>
    </source>
</evidence>
<dbReference type="InterPro" id="IPR006710">
    <property type="entry name" value="Glyco_hydro_43"/>
</dbReference>
<dbReference type="Pfam" id="PF07944">
    <property type="entry name" value="Beta-AFase-like_GH127_cat"/>
    <property type="match status" value="1"/>
</dbReference>
<feature type="domain" description="Non-reducing end beta-L-arabinofuranosidase-like GH127 catalytic" evidence="5">
    <location>
        <begin position="649"/>
        <end position="1029"/>
    </location>
</feature>
<sequence length="1405" mass="159186">MKLLIKIFFLCLLFLSLVFTRGVTQTGQPHYSAYLFAYFTGNSGDEEAVRFAISRDGFNYRALNANQPVLDPKAISSTGGVRDPHILRGEDGKTFYMVLTDMVSARGWSSNRALVLLKSGNLIDWESTVVNIQETYPGQEDLLRVWAPQTIFEAEAGKYMVYWSMKHGDGPDIIYYAYANADFTGFEDTPKPLFLPENRRSCIDGDIVIKDGVYHLFYKTEGHGNGIKVATTTSLTSGNWTEQPDYKQQTTEAVEGSCTFRLIDSDTYILMYDVYMKGRYQFTKSTDLQHFEVIDQQVSMDFKPRHGTVIPITEEELQRLMERWGTPTTRRNPVLKGSYADPEILYSRKTEKFYIYPTSDGFDHWGGYYFKAFSSTDLVNWKDEGVILDLKKDVPWAGRNAWAPCIEEKEIDGVYRYFYYFTGAQKIGVAVADSPTGPFRDTGKPLIDFKPAGVEGGQEIDPDVFTDPVSGKSFLYWGNGYLAVAELNEDMVSIKRETIRVITPDRTYREGAYVIFRNGTYYFLWSEDDTRSPDYRVRYGTSDSPLGPIQVPADNLILAKDTARGIYGTGHNSVLQLPGIDEWYIVYHRFRYPDGIHMGDAAGYNREVCMDRLAFDAEGRILPVNPSHEGVQLPHNMDGNAARLFPLRDVRLLDGPFKQAQDRNREYLMALDMDRLLAPFLREAGLQPKAASYGNWENSGLDGHIGGHYLTALSLMYAASGDSTVKRRLDYMIAELKRCQDHAGTGYIGGVPGGAALWEEIRGGKIEAGAFDLNKKWVPLYNIHKTFAGLRDAYLIGGCAEARSMLVGLSDWMLELTGGLSDAQVQDMLRSEHGGLNEVFADVAAITGDDRYLQLAKRFSHRTILDPLLKGQDRLTGLHANTQIPKVIGYNRIADIEGNPGWHDAARFFWETVVGNRSVVIGGNSAHEHFHPANDFSRMIRSVEGPETCNTYNMLKLTEQLFQSAPDVRYADYYERALYNHILSTQHPETGGLVYFTPMRPGHYRVYSQPHTSFWCCVGSGMENHGKYGQFIYAHKDENLYVNLFIASRLDWKEKRVELVQQTRFPDQAGTVITVTPEQSTTFTLQLRYPGWVPEGELEISVNGKPYPVSQRPGTFVPIRREWQTGDRVEVSFAMHTAVEQLPDSSNYYAFRYGPIVLAARTDTTSMDGLFADDSRGGHIAHGPQVPLRDIPVVVGRPETLTASLRPVKGKPLHFTMNRVYAPSFRGKMELMPFFRLHDSRYILYWPQATREEVTALQRRMEAEERESRVLEERTVDHVYAGQQQTESDHAVAFEASVTGQYEGMQWREAKGWFSYRFINPEGTARALFIRYLNMDRPSAFDVLVNGQVLTTIRLDGRDGGNDPLCATYPLPDELTDNGQLTVEFRAHDGSYTARLTEVRILREF</sequence>
<evidence type="ECO:0000256" key="1">
    <source>
        <dbReference type="ARBA" id="ARBA00009865"/>
    </source>
</evidence>
<dbReference type="GO" id="GO:0004553">
    <property type="term" value="F:hydrolase activity, hydrolyzing O-glycosyl compounds"/>
    <property type="evidence" value="ECO:0007669"/>
    <property type="project" value="InterPro"/>
</dbReference>